<keyword evidence="3" id="KW-0963">Cytoplasm</keyword>
<evidence type="ECO:0000256" key="3">
    <source>
        <dbReference type="ARBA" id="ARBA00022490"/>
    </source>
</evidence>
<evidence type="ECO:0000256" key="6">
    <source>
        <dbReference type="SAM" id="MobiDB-lite"/>
    </source>
</evidence>
<keyword evidence="9" id="KW-1185">Reference proteome</keyword>
<comment type="similarity">
    <text evidence="2">Belongs to the histone-like protein H-NS family.</text>
</comment>
<reference evidence="8" key="1">
    <citation type="submission" date="2023-06" db="EMBL/GenBank/DDBJ databases">
        <authorList>
            <person name="Zhang S."/>
        </authorList>
    </citation>
    <scope>NUCLEOTIDE SEQUENCE</scope>
    <source>
        <strain evidence="8">SG2303</strain>
    </source>
</reference>
<evidence type="ECO:0000256" key="4">
    <source>
        <dbReference type="ARBA" id="ARBA00023125"/>
    </source>
</evidence>
<dbReference type="PANTHER" id="PTHR38097">
    <property type="match status" value="1"/>
</dbReference>
<keyword evidence="4" id="KW-0238">DNA-binding</keyword>
<name>A0ABT7XJX3_9NEIS</name>
<dbReference type="PANTHER" id="PTHR38097:SF2">
    <property type="entry name" value="DNA-BINDING PROTEIN STPA"/>
    <property type="match status" value="1"/>
</dbReference>
<dbReference type="Gene3D" id="4.10.430.10">
    <property type="entry name" value="Histone-like protein H-NS, C-terminal domain"/>
    <property type="match status" value="1"/>
</dbReference>
<dbReference type="EMBL" id="JAUEDK010000004">
    <property type="protein sequence ID" value="MDN0074003.1"/>
    <property type="molecule type" value="Genomic_DNA"/>
</dbReference>
<feature type="region of interest" description="Disordered" evidence="6">
    <location>
        <begin position="56"/>
        <end position="82"/>
    </location>
</feature>
<gene>
    <name evidence="8" type="ORF">QU481_03750</name>
</gene>
<evidence type="ECO:0000259" key="7">
    <source>
        <dbReference type="SMART" id="SM00528"/>
    </source>
</evidence>
<protein>
    <submittedName>
        <fullName evidence="8">H-NS histone family protein</fullName>
    </submittedName>
</protein>
<dbReference type="Proteomes" id="UP001168540">
    <property type="component" value="Unassembled WGS sequence"/>
</dbReference>
<dbReference type="SMART" id="SM00528">
    <property type="entry name" value="HNS"/>
    <property type="match status" value="1"/>
</dbReference>
<evidence type="ECO:0000313" key="8">
    <source>
        <dbReference type="EMBL" id="MDN0074003.1"/>
    </source>
</evidence>
<evidence type="ECO:0000256" key="1">
    <source>
        <dbReference type="ARBA" id="ARBA00004453"/>
    </source>
</evidence>
<keyword evidence="5" id="KW-0175">Coiled coil</keyword>
<evidence type="ECO:0000256" key="2">
    <source>
        <dbReference type="ARBA" id="ARBA00010610"/>
    </source>
</evidence>
<dbReference type="RefSeq" id="WP_289828551.1">
    <property type="nucleotide sequence ID" value="NZ_JAUEDK010000004.1"/>
</dbReference>
<evidence type="ECO:0000256" key="5">
    <source>
        <dbReference type="SAM" id="Coils"/>
    </source>
</evidence>
<evidence type="ECO:0000313" key="9">
    <source>
        <dbReference type="Proteomes" id="UP001168540"/>
    </source>
</evidence>
<dbReference type="Pfam" id="PF00816">
    <property type="entry name" value="Histone_HNS"/>
    <property type="match status" value="1"/>
</dbReference>
<proteinExistence type="inferred from homology"/>
<organism evidence="8 9">
    <name type="scientific">Crenobacter oryzisoli</name>
    <dbReference type="NCBI Taxonomy" id="3056844"/>
    <lineage>
        <taxon>Bacteria</taxon>
        <taxon>Pseudomonadati</taxon>
        <taxon>Pseudomonadota</taxon>
        <taxon>Betaproteobacteria</taxon>
        <taxon>Neisseriales</taxon>
        <taxon>Neisseriaceae</taxon>
        <taxon>Crenobacter</taxon>
    </lineage>
</organism>
<feature type="compositionally biased region" description="Basic and acidic residues" evidence="6">
    <location>
        <begin position="61"/>
        <end position="71"/>
    </location>
</feature>
<accession>A0ABT7XJX3</accession>
<comment type="caution">
    <text evidence="8">The sequence shown here is derived from an EMBL/GenBank/DDBJ whole genome shotgun (WGS) entry which is preliminary data.</text>
</comment>
<dbReference type="InterPro" id="IPR027444">
    <property type="entry name" value="H-NS_C_dom"/>
</dbReference>
<sequence length="102" mass="11609">MDLSTLDYTQLLDLKAQLEREINARQTEEKANAKRQILDLVKTYGLTIEEVLSKPATASRKPVEAKYRNPDDASQTWSGRGRKPAWVQQYVDAGFKLEDLAI</sequence>
<feature type="coiled-coil region" evidence="5">
    <location>
        <begin position="8"/>
        <end position="43"/>
    </location>
</feature>
<dbReference type="InterPro" id="IPR037150">
    <property type="entry name" value="H-NS_C_dom_sf"/>
</dbReference>
<dbReference type="SUPFAM" id="SSF81273">
    <property type="entry name" value="H-NS histone-like proteins"/>
    <property type="match status" value="1"/>
</dbReference>
<comment type="subcellular location">
    <subcellularLocation>
        <location evidence="1">Cytoplasm</location>
        <location evidence="1">Nucleoid</location>
    </subcellularLocation>
</comment>
<feature type="domain" description="DNA-binding protein H-NS-like C-terminal" evidence="7">
    <location>
        <begin position="57"/>
        <end position="102"/>
    </location>
</feature>